<gene>
    <name evidence="1" type="ORF">NCS57_00212900</name>
</gene>
<name>A0ACC0R7U3_9HYPO</name>
<proteinExistence type="predicted"/>
<dbReference type="Proteomes" id="UP001065298">
    <property type="component" value="Chromosome 2"/>
</dbReference>
<dbReference type="EMBL" id="CM046504">
    <property type="protein sequence ID" value="KAI8679349.1"/>
    <property type="molecule type" value="Genomic_DNA"/>
</dbReference>
<evidence type="ECO:0000313" key="1">
    <source>
        <dbReference type="EMBL" id="KAI8679349.1"/>
    </source>
</evidence>
<protein>
    <submittedName>
        <fullName evidence="1">HET domain-containing protein</fullName>
    </submittedName>
</protein>
<comment type="caution">
    <text evidence="1">The sequence shown here is derived from an EMBL/GenBank/DDBJ whole genome shotgun (WGS) entry which is preliminary data.</text>
</comment>
<organism evidence="1 2">
    <name type="scientific">Fusarium keratoplasticum</name>
    <dbReference type="NCBI Taxonomy" id="1328300"/>
    <lineage>
        <taxon>Eukaryota</taxon>
        <taxon>Fungi</taxon>
        <taxon>Dikarya</taxon>
        <taxon>Ascomycota</taxon>
        <taxon>Pezizomycotina</taxon>
        <taxon>Sordariomycetes</taxon>
        <taxon>Hypocreomycetidae</taxon>
        <taxon>Hypocreales</taxon>
        <taxon>Nectriaceae</taxon>
        <taxon>Fusarium</taxon>
        <taxon>Fusarium solani species complex</taxon>
    </lineage>
</organism>
<keyword evidence="2" id="KW-1185">Reference proteome</keyword>
<sequence>MSAPPDLPGPEDGFESDDPADYLAEEDRPDCNICCDFNPKYLDSDDSNEHRYSSLVRSSRDGCFTFKMLEEIITGLYKFDNASLVAFSFTYEDLELWNIGGGTIGSIELHQAADTSCPWGLVHKEINHPKSTASRRSLSWAKKQIQTCLAHHTGCGDPIALLPTRVIDVGTSGSETIKILETKGLRGKYVTLSHCWGKLASMPKLTAHTRDRCLEGIPCEALPRTFRDAVMITRYLNIRYLWIDSLCIIQKDDEKDTPQDKNMHQKDWEHESGRMCSVYQNCYLTLAGLDSPNCDGGLFFKRDKVRVEGDSGKGQYCFDGYREIEHFAVKFPLLLRGWVKQETLLSPRTLFCGKEELIWQCRAHAFCQCKHFRGDETRHGSTVLSRGFRKLPLMEHARDDLTRPNLINTWHGIISEYTSTSLTHITDKLVAVEGIAEYMRPLKNSEYLAGLWADSLAFDLLWNSEAYNYGDPTRSAHSDPLGKTPWSSNKWLFPTWSWASIKEKTSWTWTNRTWNTRSITDYSLYTVLIQHINDKSSPANELRLRGVIVPSTLGVIQKVLNSRELYYPDLRNQERIFGADNSVECLRVVQSGKDCFSLVLVRVDEEKRQYERLGVLRFRHSGLGFWKCVQAGAQTQAEVPLWWEPSEDWEGEEVEITLI</sequence>
<evidence type="ECO:0000313" key="2">
    <source>
        <dbReference type="Proteomes" id="UP001065298"/>
    </source>
</evidence>
<accession>A0ACC0R7U3</accession>
<reference evidence="1" key="1">
    <citation type="submission" date="2022-06" db="EMBL/GenBank/DDBJ databases">
        <title>Fusarium solani species complex genomes reveal bases of compartmentalisation and animal pathogenesis.</title>
        <authorList>
            <person name="Tsai I.J."/>
        </authorList>
    </citation>
    <scope>NUCLEOTIDE SEQUENCE</scope>
    <source>
        <strain evidence="1">Fu6.1</strain>
    </source>
</reference>